<evidence type="ECO:0000256" key="9">
    <source>
        <dbReference type="ARBA" id="ARBA00025599"/>
    </source>
</evidence>
<dbReference type="Pfam" id="PF00929">
    <property type="entry name" value="RNase_T"/>
    <property type="match status" value="1"/>
</dbReference>
<proteinExistence type="inferred from homology"/>
<reference evidence="11" key="1">
    <citation type="submission" date="2021-06" db="EMBL/GenBank/DDBJ databases">
        <authorList>
            <person name="Kallberg Y."/>
            <person name="Tangrot J."/>
            <person name="Rosling A."/>
        </authorList>
    </citation>
    <scope>NUCLEOTIDE SEQUENCE</scope>
    <source>
        <strain evidence="11">FL130A</strain>
    </source>
</reference>
<protein>
    <recommendedName>
        <fullName evidence="3">RNA exonuclease 4</fullName>
    </recommendedName>
</protein>
<dbReference type="FunFam" id="3.30.420.10:FF:000007">
    <property type="entry name" value="Interferon-stimulated exonuclease gene 20"/>
    <property type="match status" value="1"/>
</dbReference>
<evidence type="ECO:0000256" key="4">
    <source>
        <dbReference type="ARBA" id="ARBA00022552"/>
    </source>
</evidence>
<keyword evidence="12" id="KW-1185">Reference proteome</keyword>
<keyword evidence="4" id="KW-0698">rRNA processing</keyword>
<comment type="function">
    <text evidence="9">Exoribonuclease involved in ribosome biosynthesis. Involved in the processing of ITS1, the internal transcribed spacer localized between the 18S and 5.8S rRNAs.</text>
</comment>
<sequence>MSNKSKNNENYTIIIDSKDLKQKQVIKEDETLTAERRPKNDDELFSEWLMLNERPIIEDGDLATPIQKQNFSLKVPDSIIMPTNTISSTDSKYLALDCEMVGIGERGIESALARVSIVDFECNRVLDEYVKPEQPITDYRTEYSGITKDSLINASSLKDVQGKVSEIIKDKIVVGHSIHLDFSALQLPHLPELTRDISIYGGIRNKLPKNKVPSLKTLAKKFLDIDIQSGEHDSIEDATATMNIYKHFQAKWEKDIENYGFQATIYETPKCFDCNSILHFRSNCPYNSLN</sequence>
<dbReference type="GO" id="GO:0006364">
    <property type="term" value="P:rRNA processing"/>
    <property type="evidence" value="ECO:0007669"/>
    <property type="project" value="UniProtKB-KW"/>
</dbReference>
<dbReference type="PANTHER" id="PTHR12801:SF45">
    <property type="entry name" value="RNA EXONUCLEASE 4"/>
    <property type="match status" value="1"/>
</dbReference>
<dbReference type="CDD" id="cd06144">
    <property type="entry name" value="REX4_like"/>
    <property type="match status" value="1"/>
</dbReference>
<dbReference type="EMBL" id="CAJVPS010003147">
    <property type="protein sequence ID" value="CAG8583442.1"/>
    <property type="molecule type" value="Genomic_DNA"/>
</dbReference>
<evidence type="ECO:0000256" key="1">
    <source>
        <dbReference type="ARBA" id="ARBA00004123"/>
    </source>
</evidence>
<evidence type="ECO:0000256" key="5">
    <source>
        <dbReference type="ARBA" id="ARBA00022722"/>
    </source>
</evidence>
<dbReference type="Proteomes" id="UP000789508">
    <property type="component" value="Unassembled WGS sequence"/>
</dbReference>
<evidence type="ECO:0000313" key="12">
    <source>
        <dbReference type="Proteomes" id="UP000789508"/>
    </source>
</evidence>
<evidence type="ECO:0000256" key="2">
    <source>
        <dbReference type="ARBA" id="ARBA00010489"/>
    </source>
</evidence>
<dbReference type="PANTHER" id="PTHR12801">
    <property type="entry name" value="RNA EXONUCLEASE REXO1 / RECO3 FAMILY MEMBER-RELATED"/>
    <property type="match status" value="1"/>
</dbReference>
<evidence type="ECO:0000256" key="8">
    <source>
        <dbReference type="ARBA" id="ARBA00023242"/>
    </source>
</evidence>
<keyword evidence="6" id="KW-0378">Hydrolase</keyword>
<keyword evidence="5" id="KW-0540">Nuclease</keyword>
<dbReference type="InterPro" id="IPR013520">
    <property type="entry name" value="Ribonucl_H"/>
</dbReference>
<dbReference type="InterPro" id="IPR036397">
    <property type="entry name" value="RNaseH_sf"/>
</dbReference>
<dbReference type="SUPFAM" id="SSF53098">
    <property type="entry name" value="Ribonuclease H-like"/>
    <property type="match status" value="1"/>
</dbReference>
<comment type="subcellular location">
    <subcellularLocation>
        <location evidence="1">Nucleus</location>
    </subcellularLocation>
</comment>
<organism evidence="11 12">
    <name type="scientific">Ambispora leptoticha</name>
    <dbReference type="NCBI Taxonomy" id="144679"/>
    <lineage>
        <taxon>Eukaryota</taxon>
        <taxon>Fungi</taxon>
        <taxon>Fungi incertae sedis</taxon>
        <taxon>Mucoromycota</taxon>
        <taxon>Glomeromycotina</taxon>
        <taxon>Glomeromycetes</taxon>
        <taxon>Archaeosporales</taxon>
        <taxon>Ambisporaceae</taxon>
        <taxon>Ambispora</taxon>
    </lineage>
</organism>
<dbReference type="InterPro" id="IPR037431">
    <property type="entry name" value="REX4_DEDDh_dom"/>
</dbReference>
<evidence type="ECO:0000256" key="3">
    <source>
        <dbReference type="ARBA" id="ARBA00016937"/>
    </source>
</evidence>
<dbReference type="GO" id="GO:0005634">
    <property type="term" value="C:nucleus"/>
    <property type="evidence" value="ECO:0007669"/>
    <property type="project" value="UniProtKB-SubCell"/>
</dbReference>
<dbReference type="GO" id="GO:0008408">
    <property type="term" value="F:3'-5' exonuclease activity"/>
    <property type="evidence" value="ECO:0007669"/>
    <property type="project" value="InterPro"/>
</dbReference>
<keyword evidence="8" id="KW-0539">Nucleus</keyword>
<name>A0A9N9G7U6_9GLOM</name>
<keyword evidence="7" id="KW-0269">Exonuclease</keyword>
<evidence type="ECO:0000256" key="7">
    <source>
        <dbReference type="ARBA" id="ARBA00022839"/>
    </source>
</evidence>
<comment type="caution">
    <text evidence="11">The sequence shown here is derived from an EMBL/GenBank/DDBJ whole genome shotgun (WGS) entry which is preliminary data.</text>
</comment>
<dbReference type="GO" id="GO:0003676">
    <property type="term" value="F:nucleic acid binding"/>
    <property type="evidence" value="ECO:0007669"/>
    <property type="project" value="InterPro"/>
</dbReference>
<accession>A0A9N9G7U6</accession>
<feature type="domain" description="Exonuclease" evidence="10">
    <location>
        <begin position="92"/>
        <end position="254"/>
    </location>
</feature>
<comment type="similarity">
    <text evidence="2">Belongs to the REXO4 family.</text>
</comment>
<dbReference type="Gene3D" id="3.30.420.10">
    <property type="entry name" value="Ribonuclease H-like superfamily/Ribonuclease H"/>
    <property type="match status" value="1"/>
</dbReference>
<evidence type="ECO:0000313" key="11">
    <source>
        <dbReference type="EMBL" id="CAG8583442.1"/>
    </source>
</evidence>
<dbReference type="OrthoDB" id="2433822at2759"/>
<dbReference type="SMART" id="SM00479">
    <property type="entry name" value="EXOIII"/>
    <property type="match status" value="1"/>
</dbReference>
<dbReference type="InterPro" id="IPR012337">
    <property type="entry name" value="RNaseH-like_sf"/>
</dbReference>
<dbReference type="AlphaFoldDB" id="A0A9N9G7U6"/>
<dbReference type="InterPro" id="IPR047021">
    <property type="entry name" value="REXO1/3/4-like"/>
</dbReference>
<evidence type="ECO:0000259" key="10">
    <source>
        <dbReference type="SMART" id="SM00479"/>
    </source>
</evidence>
<evidence type="ECO:0000256" key="6">
    <source>
        <dbReference type="ARBA" id="ARBA00022801"/>
    </source>
</evidence>
<gene>
    <name evidence="11" type="ORF">ALEPTO_LOCUS7371</name>
</gene>